<sequence>MDSSGCPLWIDPGRAFRLDVKVSKYVADGEYGRDEHFEQLIKDRWNDKVAVLAVDVVNKYGQNANPSSGVTSAEGSAAVGNAQGSSVFDNVEDNADTYSSPPPYVPVEVAEDVDWAELTILVEPDDDGDAKKAADEDTVYEAMSFKAADERADEAARESVPIPTMTAEMQSDMAEAGVPVDDNVDDEPLFDWDRDNPDMSVSVCYPSVPDFRLAVRQHAIVNEFELETPHSKNQSSSG</sequence>
<keyword evidence="2" id="KW-1185">Reference proteome</keyword>
<organism evidence="1 2">
    <name type="scientific">Urochloa decumbens</name>
    <dbReference type="NCBI Taxonomy" id="240449"/>
    <lineage>
        <taxon>Eukaryota</taxon>
        <taxon>Viridiplantae</taxon>
        <taxon>Streptophyta</taxon>
        <taxon>Embryophyta</taxon>
        <taxon>Tracheophyta</taxon>
        <taxon>Spermatophyta</taxon>
        <taxon>Magnoliopsida</taxon>
        <taxon>Liliopsida</taxon>
        <taxon>Poales</taxon>
        <taxon>Poaceae</taxon>
        <taxon>PACMAD clade</taxon>
        <taxon>Panicoideae</taxon>
        <taxon>Panicodae</taxon>
        <taxon>Paniceae</taxon>
        <taxon>Melinidinae</taxon>
        <taxon>Urochloa</taxon>
    </lineage>
</organism>
<reference evidence="1 2" key="1">
    <citation type="submission" date="2024-10" db="EMBL/GenBank/DDBJ databases">
        <authorList>
            <person name="Ryan C."/>
        </authorList>
    </citation>
    <scope>NUCLEOTIDE SEQUENCE [LARGE SCALE GENOMIC DNA]</scope>
</reference>
<evidence type="ECO:0000313" key="1">
    <source>
        <dbReference type="EMBL" id="CAM0152312.1"/>
    </source>
</evidence>
<proteinExistence type="predicted"/>
<dbReference type="Proteomes" id="UP001497457">
    <property type="component" value="Unassembled WGS sequence"/>
</dbReference>
<dbReference type="AlphaFoldDB" id="A0ABC9HBZ4"/>
<dbReference type="EMBL" id="CAXIPR030005648">
    <property type="protein sequence ID" value="CAM0152312.1"/>
    <property type="molecule type" value="Genomic_DNA"/>
</dbReference>
<comment type="caution">
    <text evidence="1">The sequence shown here is derived from an EMBL/GenBank/DDBJ whole genome shotgun (WGS) entry which is preliminary data.</text>
</comment>
<evidence type="ECO:0000313" key="2">
    <source>
        <dbReference type="Proteomes" id="UP001497457"/>
    </source>
</evidence>
<protein>
    <submittedName>
        <fullName evidence="1">Uncharacterized protein</fullName>
    </submittedName>
</protein>
<accession>A0ABC9HBZ4</accession>
<gene>
    <name evidence="1" type="ORF">URODEC1_LOCUS125151</name>
</gene>
<name>A0ABC9HBZ4_9POAL</name>